<proteinExistence type="predicted"/>
<dbReference type="InterPro" id="IPR036653">
    <property type="entry name" value="CinA-like_C"/>
</dbReference>
<sequence>MVERDDLFTYIGMHLLCAGESISTAESVTSGFIQFSFSQIKDASQFYRGGMTVYTLEEKVSLLKVDQDEAYYCDCVSSNIAETMALNVAKIYKTDWSIAITGYATPVEKSGGKLFAYFSIAYHGKILISEKLDLLCGTESVNAQLYYTDSILKCLRLELGKQKLPDH</sequence>
<dbReference type="EMBL" id="JPRP01000001">
    <property type="protein sequence ID" value="KFE99189.1"/>
    <property type="molecule type" value="Genomic_DNA"/>
</dbReference>
<name>A0A085Z426_9FLAO</name>
<evidence type="ECO:0000313" key="3">
    <source>
        <dbReference type="Proteomes" id="UP000028713"/>
    </source>
</evidence>
<evidence type="ECO:0000313" key="2">
    <source>
        <dbReference type="EMBL" id="KFE99189.1"/>
    </source>
</evidence>
<comment type="caution">
    <text evidence="2">The sequence shown here is derived from an EMBL/GenBank/DDBJ whole genome shotgun (WGS) entry which is preliminary data.</text>
</comment>
<dbReference type="eggNOG" id="COG1546">
    <property type="taxonomic scope" value="Bacteria"/>
</dbReference>
<reference evidence="2 3" key="1">
    <citation type="submission" date="2014-07" db="EMBL/GenBank/DDBJ databases">
        <title>Genome of Chryseobacterium formosense LMG 24722.</title>
        <authorList>
            <person name="Pipes S.E."/>
            <person name="Stropko S.J."/>
            <person name="Newman J.D."/>
        </authorList>
    </citation>
    <scope>NUCLEOTIDE SEQUENCE [LARGE SCALE GENOMIC DNA]</scope>
    <source>
        <strain evidence="2 3">LMG 24722</strain>
    </source>
</reference>
<feature type="domain" description="CinA C-terminal" evidence="1">
    <location>
        <begin position="11"/>
        <end position="116"/>
    </location>
</feature>
<dbReference type="NCBIfam" id="TIGR00199">
    <property type="entry name" value="PncC_domain"/>
    <property type="match status" value="1"/>
</dbReference>
<evidence type="ECO:0000259" key="1">
    <source>
        <dbReference type="Pfam" id="PF02464"/>
    </source>
</evidence>
<dbReference type="Proteomes" id="UP000028713">
    <property type="component" value="Unassembled WGS sequence"/>
</dbReference>
<protein>
    <submittedName>
        <fullName evidence="2">Damage-inducible protein CinA</fullName>
    </submittedName>
</protein>
<dbReference type="STRING" id="236814.IX39_00460"/>
<dbReference type="InterPro" id="IPR008136">
    <property type="entry name" value="CinA_C"/>
</dbReference>
<dbReference type="AlphaFoldDB" id="A0A085Z426"/>
<keyword evidence="3" id="KW-1185">Reference proteome</keyword>
<gene>
    <name evidence="2" type="ORF">IX39_00460</name>
</gene>
<dbReference type="Gene3D" id="3.90.950.20">
    <property type="entry name" value="CinA-like"/>
    <property type="match status" value="1"/>
</dbReference>
<accession>A0A085Z426</accession>
<dbReference type="Pfam" id="PF02464">
    <property type="entry name" value="CinA"/>
    <property type="match status" value="1"/>
</dbReference>
<dbReference type="SUPFAM" id="SSF142433">
    <property type="entry name" value="CinA-like"/>
    <property type="match status" value="1"/>
</dbReference>
<organism evidence="2 3">
    <name type="scientific">Chryseobacterium formosense</name>
    <dbReference type="NCBI Taxonomy" id="236814"/>
    <lineage>
        <taxon>Bacteria</taxon>
        <taxon>Pseudomonadati</taxon>
        <taxon>Bacteroidota</taxon>
        <taxon>Flavobacteriia</taxon>
        <taxon>Flavobacteriales</taxon>
        <taxon>Weeksellaceae</taxon>
        <taxon>Chryseobacterium group</taxon>
        <taxon>Chryseobacterium</taxon>
    </lineage>
</organism>